<evidence type="ECO:0000313" key="7">
    <source>
        <dbReference type="Proteomes" id="UP000033607"/>
    </source>
</evidence>
<accession>A0A0F5Y8G4</accession>
<dbReference type="GO" id="GO:0006355">
    <property type="term" value="P:regulation of DNA-templated transcription"/>
    <property type="evidence" value="ECO:0007669"/>
    <property type="project" value="InterPro"/>
</dbReference>
<dbReference type="GO" id="GO:0032993">
    <property type="term" value="C:protein-DNA complex"/>
    <property type="evidence" value="ECO:0007669"/>
    <property type="project" value="TreeGrafter"/>
</dbReference>
<dbReference type="RefSeq" id="WP_046281702.1">
    <property type="nucleotide sequence ID" value="NZ_LATL02000040.1"/>
</dbReference>
<evidence type="ECO:0000256" key="3">
    <source>
        <dbReference type="PROSITE-ProRule" id="PRU01091"/>
    </source>
</evidence>
<feature type="domain" description="Response regulatory" evidence="4">
    <location>
        <begin position="495"/>
        <end position="611"/>
    </location>
</feature>
<dbReference type="Pfam" id="PF00486">
    <property type="entry name" value="Trans_reg_C"/>
    <property type="match status" value="1"/>
</dbReference>
<dbReference type="GO" id="GO:0000976">
    <property type="term" value="F:transcription cis-regulatory region binding"/>
    <property type="evidence" value="ECO:0007669"/>
    <property type="project" value="TreeGrafter"/>
</dbReference>
<evidence type="ECO:0000313" key="6">
    <source>
        <dbReference type="EMBL" id="KKD35149.1"/>
    </source>
</evidence>
<dbReference type="Gene3D" id="1.10.10.10">
    <property type="entry name" value="Winged helix-like DNA-binding domain superfamily/Winged helix DNA-binding domain"/>
    <property type="match status" value="1"/>
</dbReference>
<dbReference type="InterPro" id="IPR036641">
    <property type="entry name" value="HPT_dom_sf"/>
</dbReference>
<dbReference type="InterPro" id="IPR001867">
    <property type="entry name" value="OmpR/PhoB-type_DNA-bd"/>
</dbReference>
<dbReference type="GO" id="GO:0000156">
    <property type="term" value="F:phosphorelay response regulator activity"/>
    <property type="evidence" value="ECO:0007669"/>
    <property type="project" value="TreeGrafter"/>
</dbReference>
<keyword evidence="2" id="KW-0597">Phosphoprotein</keyword>
<dbReference type="EMBL" id="LATL02000040">
    <property type="protein sequence ID" value="KKD35149.1"/>
    <property type="molecule type" value="Genomic_DNA"/>
</dbReference>
<gene>
    <name evidence="6" type="ORF">WN50_26975</name>
</gene>
<dbReference type="PROSITE" id="PS51755">
    <property type="entry name" value="OMPR_PHOB"/>
    <property type="match status" value="1"/>
</dbReference>
<dbReference type="PANTHER" id="PTHR48111">
    <property type="entry name" value="REGULATOR OF RPOS"/>
    <property type="match status" value="1"/>
</dbReference>
<comment type="caution">
    <text evidence="6">The sequence shown here is derived from an EMBL/GenBank/DDBJ whole genome shotgun (WGS) entry which is preliminary data.</text>
</comment>
<dbReference type="InterPro" id="IPR036388">
    <property type="entry name" value="WH-like_DNA-bd_sf"/>
</dbReference>
<dbReference type="InterPro" id="IPR008207">
    <property type="entry name" value="Sig_transdc_His_kin_Hpt_dom"/>
</dbReference>
<dbReference type="SMART" id="SM00862">
    <property type="entry name" value="Trans_reg_C"/>
    <property type="match status" value="1"/>
</dbReference>
<feature type="modified residue" description="4-aspartylphosphate" evidence="2">
    <location>
        <position position="544"/>
    </location>
</feature>
<evidence type="ECO:0000259" key="4">
    <source>
        <dbReference type="PROSITE" id="PS50110"/>
    </source>
</evidence>
<feature type="modified residue" description="4-aspartylphosphate" evidence="2">
    <location>
        <position position="51"/>
    </location>
</feature>
<dbReference type="GO" id="GO:0005829">
    <property type="term" value="C:cytosol"/>
    <property type="evidence" value="ECO:0007669"/>
    <property type="project" value="TreeGrafter"/>
</dbReference>
<evidence type="ECO:0000256" key="2">
    <source>
        <dbReference type="PROSITE-ProRule" id="PRU00169"/>
    </source>
</evidence>
<dbReference type="Gene3D" id="1.20.120.160">
    <property type="entry name" value="HPT domain"/>
    <property type="match status" value="1"/>
</dbReference>
<dbReference type="PANTHER" id="PTHR48111:SF15">
    <property type="entry name" value="OMPR SUBFAMILY"/>
    <property type="match status" value="1"/>
</dbReference>
<feature type="DNA-binding region" description="OmpR/PhoB-type" evidence="3">
    <location>
        <begin position="124"/>
        <end position="223"/>
    </location>
</feature>
<dbReference type="SMART" id="SM00448">
    <property type="entry name" value="REC"/>
    <property type="match status" value="3"/>
</dbReference>
<dbReference type="PATRIC" id="fig|1637645.4.peg.706"/>
<feature type="domain" description="Response regulatory" evidence="4">
    <location>
        <begin position="2"/>
        <end position="116"/>
    </location>
</feature>
<dbReference type="CDD" id="cd00156">
    <property type="entry name" value="REC"/>
    <property type="match status" value="2"/>
</dbReference>
<reference evidence="6 7" key="1">
    <citation type="submission" date="2015-06" db="EMBL/GenBank/DDBJ databases">
        <title>Draft genome assembly of filamentous brackish cyanobacterium Limnoraphis robusta strain CS-951.</title>
        <authorList>
            <person name="Willis A."/>
            <person name="Parks M."/>
            <person name="Burford M.A."/>
        </authorList>
    </citation>
    <scope>NUCLEOTIDE SEQUENCE [LARGE SCALE GENOMIC DNA]</scope>
    <source>
        <strain evidence="6 7">CS-951</strain>
    </source>
</reference>
<dbReference type="Pfam" id="PF00072">
    <property type="entry name" value="Response_reg"/>
    <property type="match status" value="3"/>
</dbReference>
<sequence>MRILLVEDDRGLAQGLEDALTRQRYVVDLASDGLMGWEFAEALTYDLILLDLLLPKLDGINFCKRLRSQGDRTPILLMTAENSSSQKVEGLDAGADDYLIKPFEMSELLARIRALLRRGNNTLPPILEWGAIKLDPGNCQVTYCDAPLKLTAKEYELLELFLRHPERIFSQSALLDHLWSFDDPPSESAVRTQIKGLRQKLKQAGAGSDWIETVYGLGYRLKSASTPNDALALPEPTSVISTSPTVNLSGIWKKHRESYLTRISVLEQATKALQAGDLDNSLLQQALSQAHTLAGSLGSFGFNQASQHCREIEQMLNAETQLSSEAIAQLSALLVDLNSQLSLTPATPVPPALPLPTADSEELSGCSTPRLLIVDDDLALAEGIATVAIARQIQTEIAISPQQARKLIQDNPPDIVLLDLSFPDSTEAGFELLRELNSNTKPLPVVVFTAKESFADRVKVARLGGRGFLQKPISPSQVIDAMTRVLYPASPLQAKILIIDDEPEILDRIRMVLEPWGFHLILLDDPQQFWQTLEKSTPDLLILDLTMPHLSGVELCQVVRNEPHWQDLSIIILCDDRNRQIVEQVWNAGADDYIQKPLVEPELIARVLNCLERSQLRRKMSSN</sequence>
<dbReference type="AlphaFoldDB" id="A0A0F5Y8G4"/>
<proteinExistence type="predicted"/>
<dbReference type="InterPro" id="IPR011006">
    <property type="entry name" value="CheY-like_superfamily"/>
</dbReference>
<dbReference type="PROSITE" id="PS50110">
    <property type="entry name" value="RESPONSE_REGULATORY"/>
    <property type="match status" value="3"/>
</dbReference>
<dbReference type="InterPro" id="IPR039420">
    <property type="entry name" value="WalR-like"/>
</dbReference>
<evidence type="ECO:0000256" key="1">
    <source>
        <dbReference type="ARBA" id="ARBA00023125"/>
    </source>
</evidence>
<dbReference type="SUPFAM" id="SSF47226">
    <property type="entry name" value="Histidine-containing phosphotransfer domain, HPT domain"/>
    <property type="match status" value="1"/>
</dbReference>
<dbReference type="Pfam" id="PF01627">
    <property type="entry name" value="Hpt"/>
    <property type="match status" value="1"/>
</dbReference>
<keyword evidence="1 3" id="KW-0238">DNA-binding</keyword>
<evidence type="ECO:0000259" key="5">
    <source>
        <dbReference type="PROSITE" id="PS51755"/>
    </source>
</evidence>
<organism evidence="6 7">
    <name type="scientific">Limnoraphis robusta CS-951</name>
    <dbReference type="NCBI Taxonomy" id="1637645"/>
    <lineage>
        <taxon>Bacteria</taxon>
        <taxon>Bacillati</taxon>
        <taxon>Cyanobacteriota</taxon>
        <taxon>Cyanophyceae</taxon>
        <taxon>Oscillatoriophycideae</taxon>
        <taxon>Oscillatoriales</taxon>
        <taxon>Sirenicapillariaceae</taxon>
        <taxon>Limnoraphis</taxon>
    </lineage>
</organism>
<dbReference type="Proteomes" id="UP000033607">
    <property type="component" value="Unassembled WGS sequence"/>
</dbReference>
<feature type="domain" description="Response regulatory" evidence="4">
    <location>
        <begin position="370"/>
        <end position="486"/>
    </location>
</feature>
<dbReference type="CDD" id="cd00383">
    <property type="entry name" value="trans_reg_C"/>
    <property type="match status" value="1"/>
</dbReference>
<feature type="domain" description="OmpR/PhoB-type" evidence="5">
    <location>
        <begin position="124"/>
        <end position="223"/>
    </location>
</feature>
<dbReference type="InterPro" id="IPR001789">
    <property type="entry name" value="Sig_transdc_resp-reg_receiver"/>
</dbReference>
<dbReference type="OrthoDB" id="442759at2"/>
<dbReference type="SUPFAM" id="SSF52172">
    <property type="entry name" value="CheY-like"/>
    <property type="match status" value="3"/>
</dbReference>
<name>A0A0F5Y8G4_9CYAN</name>
<feature type="modified residue" description="4-aspartylphosphate" evidence="2">
    <location>
        <position position="419"/>
    </location>
</feature>
<protein>
    <submittedName>
        <fullName evidence="6">Transcriptional regulator</fullName>
    </submittedName>
</protein>
<dbReference type="Gene3D" id="3.40.50.2300">
    <property type="match status" value="3"/>
</dbReference>